<dbReference type="Proteomes" id="UP001054837">
    <property type="component" value="Unassembled WGS sequence"/>
</dbReference>
<dbReference type="AlphaFoldDB" id="A0AAV4QPH5"/>
<evidence type="ECO:0000313" key="2">
    <source>
        <dbReference type="EMBL" id="GIY10179.1"/>
    </source>
</evidence>
<reference evidence="2 3" key="1">
    <citation type="submission" date="2021-06" db="EMBL/GenBank/DDBJ databases">
        <title>Caerostris darwini draft genome.</title>
        <authorList>
            <person name="Kono N."/>
            <person name="Arakawa K."/>
        </authorList>
    </citation>
    <scope>NUCLEOTIDE SEQUENCE [LARGE SCALE GENOMIC DNA]</scope>
</reference>
<protein>
    <submittedName>
        <fullName evidence="2">Uncharacterized protein</fullName>
    </submittedName>
</protein>
<dbReference type="EMBL" id="BPLQ01004724">
    <property type="protein sequence ID" value="GIY10179.1"/>
    <property type="molecule type" value="Genomic_DNA"/>
</dbReference>
<gene>
    <name evidence="2" type="ORF">CDAR_592861</name>
</gene>
<organism evidence="2 3">
    <name type="scientific">Caerostris darwini</name>
    <dbReference type="NCBI Taxonomy" id="1538125"/>
    <lineage>
        <taxon>Eukaryota</taxon>
        <taxon>Metazoa</taxon>
        <taxon>Ecdysozoa</taxon>
        <taxon>Arthropoda</taxon>
        <taxon>Chelicerata</taxon>
        <taxon>Arachnida</taxon>
        <taxon>Araneae</taxon>
        <taxon>Araneomorphae</taxon>
        <taxon>Entelegynae</taxon>
        <taxon>Araneoidea</taxon>
        <taxon>Araneidae</taxon>
        <taxon>Caerostris</taxon>
    </lineage>
</organism>
<comment type="caution">
    <text evidence="2">The sequence shown here is derived from an EMBL/GenBank/DDBJ whole genome shotgun (WGS) entry which is preliminary data.</text>
</comment>
<name>A0AAV4QPH5_9ARAC</name>
<feature type="region of interest" description="Disordered" evidence="1">
    <location>
        <begin position="1"/>
        <end position="38"/>
    </location>
</feature>
<evidence type="ECO:0000313" key="3">
    <source>
        <dbReference type="Proteomes" id="UP001054837"/>
    </source>
</evidence>
<keyword evidence="3" id="KW-1185">Reference proteome</keyword>
<evidence type="ECO:0000256" key="1">
    <source>
        <dbReference type="SAM" id="MobiDB-lite"/>
    </source>
</evidence>
<accession>A0AAV4QPH5</accession>
<sequence length="92" mass="10866">MRISLFVSREEERRSSGGRSWLAAPRTNGERGNPSRIKETGFPSIHLKKYPWKTSFVWNRFPDFEENFEGCGFCLKTSLVMNEREMEIPQFF</sequence>
<proteinExistence type="predicted"/>